<reference evidence="1 2" key="1">
    <citation type="journal article" date="2010" name="Int. J. Syst. Evol. Microbiol.">
        <title>Bacillus horneckiae sp. nov., isolated from a spacecraft-assembly clean room.</title>
        <authorList>
            <person name="Vaishampayan P."/>
            <person name="Probst A."/>
            <person name="Krishnamurthi S."/>
            <person name="Ghosh S."/>
            <person name="Osman S."/>
            <person name="McDowall A."/>
            <person name="Ruckmani A."/>
            <person name="Mayilraj S."/>
            <person name="Venkateswaran K."/>
        </authorList>
    </citation>
    <scope>NUCLEOTIDE SEQUENCE [LARGE SCALE GENOMIC DNA]</scope>
    <source>
        <strain evidence="2">1PO1SC</strain>
    </source>
</reference>
<evidence type="ECO:0000313" key="1">
    <source>
        <dbReference type="EMBL" id="PKG25761.1"/>
    </source>
</evidence>
<accession>A0A2N0Z8C4</accession>
<gene>
    <name evidence="1" type="ORF">CWS20_27545</name>
</gene>
<organism evidence="1 2">
    <name type="scientific">Cytobacillus horneckiae</name>
    <dbReference type="NCBI Taxonomy" id="549687"/>
    <lineage>
        <taxon>Bacteria</taxon>
        <taxon>Bacillati</taxon>
        <taxon>Bacillota</taxon>
        <taxon>Bacilli</taxon>
        <taxon>Bacillales</taxon>
        <taxon>Bacillaceae</taxon>
        <taxon>Cytobacillus</taxon>
    </lineage>
</organism>
<dbReference type="RefSeq" id="WP_066194585.1">
    <property type="nucleotide sequence ID" value="NZ_JARSFA010000044.1"/>
</dbReference>
<dbReference type="Proteomes" id="UP000233343">
    <property type="component" value="Unassembled WGS sequence"/>
</dbReference>
<protein>
    <submittedName>
        <fullName evidence="1">Uncharacterized protein</fullName>
    </submittedName>
</protein>
<name>A0A2N0Z8C4_9BACI</name>
<sequence>MSKRVLYLLPFLIILFLFVNSPKTFATHQSIPDANATMNNGFSPFEVDKNSYNKRWNIKGNKANSFTSGSRLAYDVYSGASGNSLKRSWAIQNSNRWTGKSEPYLVFWGWSALVGHHHHGANNQATYILAYNPDTREEKMYKTEMSSLSATKDIEYNRQNSNENSIYNACSSTAKNKVNTDCNMFYRNVGFKAWLPLNELFPANATKNKWHLYIVKNVEGRVVYDELRLPFQFKDLEHSYGKVSLSSGINAQKLTMLNEGVARRDYPRQTGYSGGLYYDQGRVYQKIDQDESAGAAIWYGVNSPHDSGKKRWGSSAYWGFGGDIATLSYQIDKKSCPDGSTVNMNQDCQANVTINHVDSNTGKTLKTDNKKATVGKSYTFSAEDKGVFKDSKNNPYVPAPANQKFTGTTPNNNMTFTFYYKVSLPDPSSIEELKDSTEGRANGEFQWILNKKNEKEYSRIEVNNNSKITGKHYETRNLDYKINAQGVFSVQDNEIQSYYVDDPELLKGKEINYTFSYEFTNHYSNNYTCEEKQGNDCFQWKLKDITPVWEDKYKKKATWTKKLKADHKYNESFQFTTSSQPMLELLVGRKATFNGNESVSISEQQVKETFTIDKLSTSLISQNWKPIEEKIQYQSGLNNKFFIIPEYMYYYPSDLDVNLQSKYSNTSPFAYSSYAIPLKVASLENKSISFKSLDNFFITKNTGFVFSMPSSITAIADIEKEAKKQYEDFTNSMYNDEVLNTYTDGSRYYLNINGNGEQEPKKWYTDNFVIGKLGLSDVTFHVDRQLQFENYLIGSPVDKPIINEQKESTIIDINYPHSVTIDTTQIQDIKEIANDRSDLLHSFRSTDIQEKYNQLKNIIPQLSK</sequence>
<comment type="caution">
    <text evidence="1">The sequence shown here is derived from an EMBL/GenBank/DDBJ whole genome shotgun (WGS) entry which is preliminary data.</text>
</comment>
<evidence type="ECO:0000313" key="2">
    <source>
        <dbReference type="Proteomes" id="UP000233343"/>
    </source>
</evidence>
<dbReference type="EMBL" id="PISD01000099">
    <property type="protein sequence ID" value="PKG25761.1"/>
    <property type="molecule type" value="Genomic_DNA"/>
</dbReference>
<keyword evidence="2" id="KW-1185">Reference proteome</keyword>
<proteinExistence type="predicted"/>
<dbReference type="AlphaFoldDB" id="A0A2N0Z8C4"/>